<protein>
    <recommendedName>
        <fullName evidence="4">Transposase</fullName>
    </recommendedName>
</protein>
<gene>
    <name evidence="2" type="ORF">MKW94_021150</name>
</gene>
<feature type="compositionally biased region" description="Basic and acidic residues" evidence="1">
    <location>
        <begin position="218"/>
        <end position="234"/>
    </location>
</feature>
<dbReference type="AlphaFoldDB" id="A0AA41W102"/>
<keyword evidence="3" id="KW-1185">Reference proteome</keyword>
<evidence type="ECO:0000313" key="2">
    <source>
        <dbReference type="EMBL" id="MCL7050884.1"/>
    </source>
</evidence>
<evidence type="ECO:0008006" key="4">
    <source>
        <dbReference type="Google" id="ProtNLM"/>
    </source>
</evidence>
<dbReference type="EMBL" id="JAJJMA010332787">
    <property type="protein sequence ID" value="MCL7050884.1"/>
    <property type="molecule type" value="Genomic_DNA"/>
</dbReference>
<sequence length="254" mass="29420">MLRLGLLETTSRRRVRGRSRGVGLENLLGQEKEGKLSVNFNEAVGQPVCLNRKKLTSELGVIVRSFAPLEHKSWTKIPLHDRETLMDRVKAKFWIDLTVPYVWDFVHNSVGKSIIPDLITGKKLKYNHCGGSMSFVARHEMKKQETGDPSLIQVFYDTHTRVINKETKERIWISDEAQIQHEKMIALQIQGREEGVEPRDEAEICAEVLGRKKKRRRSVDTHAHQENEALREQDQDEWRTDMMTRIANLNRSTP</sequence>
<dbReference type="PANTHER" id="PTHR33499">
    <property type="entry name" value="OS12G0282400 PROTEIN-RELATED"/>
    <property type="match status" value="1"/>
</dbReference>
<reference evidence="2" key="1">
    <citation type="submission" date="2022-03" db="EMBL/GenBank/DDBJ databases">
        <title>A functionally conserved STORR gene fusion in Papaver species that diverged 16.8 million years ago.</title>
        <authorList>
            <person name="Catania T."/>
        </authorList>
    </citation>
    <scope>NUCLEOTIDE SEQUENCE</scope>
    <source>
        <strain evidence="2">S-191538</strain>
    </source>
</reference>
<evidence type="ECO:0000256" key="1">
    <source>
        <dbReference type="SAM" id="MobiDB-lite"/>
    </source>
</evidence>
<dbReference type="PANTHER" id="PTHR33499:SF11">
    <property type="entry name" value="NO APICAL MERISTEM-ASSOCIATED C-TERMINAL DOMAIN-CONTAINING PROTEIN"/>
    <property type="match status" value="1"/>
</dbReference>
<organism evidence="2 3">
    <name type="scientific">Papaver nudicaule</name>
    <name type="common">Iceland poppy</name>
    <dbReference type="NCBI Taxonomy" id="74823"/>
    <lineage>
        <taxon>Eukaryota</taxon>
        <taxon>Viridiplantae</taxon>
        <taxon>Streptophyta</taxon>
        <taxon>Embryophyta</taxon>
        <taxon>Tracheophyta</taxon>
        <taxon>Spermatophyta</taxon>
        <taxon>Magnoliopsida</taxon>
        <taxon>Ranunculales</taxon>
        <taxon>Papaveraceae</taxon>
        <taxon>Papaveroideae</taxon>
        <taxon>Papaver</taxon>
    </lineage>
</organism>
<comment type="caution">
    <text evidence="2">The sequence shown here is derived from an EMBL/GenBank/DDBJ whole genome shotgun (WGS) entry which is preliminary data.</text>
</comment>
<evidence type="ECO:0000313" key="3">
    <source>
        <dbReference type="Proteomes" id="UP001177140"/>
    </source>
</evidence>
<accession>A0AA41W102</accession>
<feature type="region of interest" description="Disordered" evidence="1">
    <location>
        <begin position="213"/>
        <end position="234"/>
    </location>
</feature>
<proteinExistence type="predicted"/>
<name>A0AA41W102_PAPNU</name>
<dbReference type="Proteomes" id="UP001177140">
    <property type="component" value="Unassembled WGS sequence"/>
</dbReference>